<dbReference type="EMBL" id="LDEV01002241">
    <property type="protein sequence ID" value="KLJ09847.1"/>
    <property type="molecule type" value="Genomic_DNA"/>
</dbReference>
<evidence type="ECO:0000313" key="2">
    <source>
        <dbReference type="Proteomes" id="UP000053573"/>
    </source>
</evidence>
<dbReference type="Proteomes" id="UP000053573">
    <property type="component" value="Unassembled WGS sequence"/>
</dbReference>
<name>A0A0H1BFR3_9EURO</name>
<protein>
    <submittedName>
        <fullName evidence="1">Uncharacterized protein</fullName>
    </submittedName>
</protein>
<dbReference type="AlphaFoldDB" id="A0A0H1BFR3"/>
<keyword evidence="2" id="KW-1185">Reference proteome</keyword>
<evidence type="ECO:0000313" key="1">
    <source>
        <dbReference type="EMBL" id="KLJ09847.1"/>
    </source>
</evidence>
<comment type="caution">
    <text evidence="1">The sequence shown here is derived from an EMBL/GenBank/DDBJ whole genome shotgun (WGS) entry which is preliminary data.</text>
</comment>
<feature type="non-terminal residue" evidence="1">
    <location>
        <position position="135"/>
    </location>
</feature>
<accession>A0A0H1BFR3</accession>
<proteinExistence type="predicted"/>
<organism evidence="1 2">
    <name type="scientific">Blastomyces silverae</name>
    <dbReference type="NCBI Taxonomy" id="2060906"/>
    <lineage>
        <taxon>Eukaryota</taxon>
        <taxon>Fungi</taxon>
        <taxon>Dikarya</taxon>
        <taxon>Ascomycota</taxon>
        <taxon>Pezizomycotina</taxon>
        <taxon>Eurotiomycetes</taxon>
        <taxon>Eurotiomycetidae</taxon>
        <taxon>Onygenales</taxon>
        <taxon>Ajellomycetaceae</taxon>
        <taxon>Blastomyces</taxon>
    </lineage>
</organism>
<gene>
    <name evidence="1" type="ORF">EMPG_14735</name>
</gene>
<reference evidence="2" key="1">
    <citation type="journal article" date="2015" name="PLoS Genet.">
        <title>The dynamic genome and transcriptome of the human fungal pathogen Blastomyces and close relative Emmonsia.</title>
        <authorList>
            <person name="Munoz J.F."/>
            <person name="Gauthier G.M."/>
            <person name="Desjardins C.A."/>
            <person name="Gallo J.E."/>
            <person name="Holder J."/>
            <person name="Sullivan T.D."/>
            <person name="Marty A.J."/>
            <person name="Carmen J.C."/>
            <person name="Chen Z."/>
            <person name="Ding L."/>
            <person name="Gujja S."/>
            <person name="Magrini V."/>
            <person name="Misas E."/>
            <person name="Mitreva M."/>
            <person name="Priest M."/>
            <person name="Saif S."/>
            <person name="Whiston E.A."/>
            <person name="Young S."/>
            <person name="Zeng Q."/>
            <person name="Goldman W.E."/>
            <person name="Mardis E.R."/>
            <person name="Taylor J.W."/>
            <person name="McEwen J.G."/>
            <person name="Clay O.K."/>
            <person name="Klein B.S."/>
            <person name="Cuomo C.A."/>
        </authorList>
    </citation>
    <scope>NUCLEOTIDE SEQUENCE [LARGE SCALE GENOMIC DNA]</scope>
    <source>
        <strain evidence="2">UAMH 139</strain>
    </source>
</reference>
<sequence length="135" mass="15368">MTCLIAHPYQLLGGVSRDGERFRRNEMLASFALRELVLRDAQSHDSSIPSIHQSINSINQWNGIERVIPDIPDVETVLQKKNQTPNTKSQKPSYRAHSFFFLFFRTYPSKSAGQAQPASQPTNQPAQFFMLDTMV</sequence>